<gene>
    <name evidence="3" type="ORF">FB562_1865</name>
</gene>
<keyword evidence="4" id="KW-1185">Reference proteome</keyword>
<dbReference type="CDD" id="cd16917">
    <property type="entry name" value="HATPase_UhpB-NarQ-NarX-like"/>
    <property type="match status" value="1"/>
</dbReference>
<dbReference type="Gene3D" id="3.30.565.10">
    <property type="entry name" value="Histidine kinase-like ATPase, C-terminal domain"/>
    <property type="match status" value="1"/>
</dbReference>
<dbReference type="OrthoDB" id="3534856at2"/>
<keyword evidence="1" id="KW-0812">Transmembrane</keyword>
<evidence type="ECO:0000259" key="2">
    <source>
        <dbReference type="Pfam" id="PF02518"/>
    </source>
</evidence>
<reference evidence="3 4" key="1">
    <citation type="submission" date="2019-06" db="EMBL/GenBank/DDBJ databases">
        <title>Sequencing the genomes of 1000 actinobacteria strains.</title>
        <authorList>
            <person name="Klenk H.-P."/>
        </authorList>
    </citation>
    <scope>NUCLEOTIDE SEQUENCE [LARGE SCALE GENOMIC DNA]</scope>
    <source>
        <strain evidence="3 4">DSM 26477</strain>
    </source>
</reference>
<keyword evidence="3" id="KW-0808">Transferase</keyword>
<keyword evidence="1" id="KW-1133">Transmembrane helix</keyword>
<dbReference type="InterPro" id="IPR003594">
    <property type="entry name" value="HATPase_dom"/>
</dbReference>
<feature type="transmembrane region" description="Helical" evidence="1">
    <location>
        <begin position="158"/>
        <end position="181"/>
    </location>
</feature>
<feature type="transmembrane region" description="Helical" evidence="1">
    <location>
        <begin position="105"/>
        <end position="126"/>
    </location>
</feature>
<feature type="domain" description="Histidine kinase/HSP90-like ATPase" evidence="2">
    <location>
        <begin position="305"/>
        <end position="394"/>
    </location>
</feature>
<dbReference type="AlphaFoldDB" id="A0A542YL25"/>
<dbReference type="SUPFAM" id="SSF55874">
    <property type="entry name" value="ATPase domain of HSP90 chaperone/DNA topoisomerase II/histidine kinase"/>
    <property type="match status" value="1"/>
</dbReference>
<keyword evidence="3" id="KW-0418">Kinase</keyword>
<evidence type="ECO:0000256" key="1">
    <source>
        <dbReference type="SAM" id="Phobius"/>
    </source>
</evidence>
<feature type="transmembrane region" description="Helical" evidence="1">
    <location>
        <begin position="21"/>
        <end position="42"/>
    </location>
</feature>
<organism evidence="3 4">
    <name type="scientific">Homoserinimonas aerilata</name>
    <dbReference type="NCBI Taxonomy" id="1162970"/>
    <lineage>
        <taxon>Bacteria</taxon>
        <taxon>Bacillati</taxon>
        <taxon>Actinomycetota</taxon>
        <taxon>Actinomycetes</taxon>
        <taxon>Micrococcales</taxon>
        <taxon>Microbacteriaceae</taxon>
        <taxon>Homoserinimonas</taxon>
    </lineage>
</organism>
<dbReference type="EMBL" id="VFOM01000001">
    <property type="protein sequence ID" value="TQL48761.1"/>
    <property type="molecule type" value="Genomic_DNA"/>
</dbReference>
<comment type="caution">
    <text evidence="3">The sequence shown here is derived from an EMBL/GenBank/DDBJ whole genome shotgun (WGS) entry which is preliminary data.</text>
</comment>
<sequence length="434" mass="45610">MSLGLPSHLVPRALSRSLAKSAHAIALASLLCGTLAVVAFSAARIDLLIWPALVALACMLGALYWVDRSRRPVAAFGYLAVGAVSTYWYVLVFTTQMQTLVEGSILWLALPKVALVMVAGTGAGIIPPLLWTLSGYLLAEFAAAAALLQSGLSVQFDPVTLAALLIAYSVSVLGFVSTSLAHKTQPRLHRAARDELLDDIRARMELRAAALMHDTILSHLAAIASSTSDRLDPVQKTQIEHDLQILIGQEWLNEDLSSATEEALVDWRTLPLNSAILEARRMGLDVIGTGDIAAITRLDRIRNTALGLAVKQCLVNVVKHSGVMKAEVAVYGAPDEISVMVIDAGKGFSDAVIGADRLGLKNSVRRRIEAVGGVVQIWSTPGSGTSILLQLPVAPGAVPAIAPVASAAPAEAARAEAAPANELSVAVESTGEPA</sequence>
<proteinExistence type="predicted"/>
<feature type="transmembrane region" description="Helical" evidence="1">
    <location>
        <begin position="133"/>
        <end position="152"/>
    </location>
</feature>
<keyword evidence="1" id="KW-0472">Membrane</keyword>
<protein>
    <submittedName>
        <fullName evidence="3">Signal transduction histidine kinase</fullName>
    </submittedName>
</protein>
<name>A0A542YL25_9MICO</name>
<dbReference type="Proteomes" id="UP000317998">
    <property type="component" value="Unassembled WGS sequence"/>
</dbReference>
<dbReference type="GO" id="GO:0016301">
    <property type="term" value="F:kinase activity"/>
    <property type="evidence" value="ECO:0007669"/>
    <property type="project" value="UniProtKB-KW"/>
</dbReference>
<feature type="transmembrane region" description="Helical" evidence="1">
    <location>
        <begin position="73"/>
        <end position="93"/>
    </location>
</feature>
<dbReference type="InterPro" id="IPR036890">
    <property type="entry name" value="HATPase_C_sf"/>
</dbReference>
<evidence type="ECO:0000313" key="4">
    <source>
        <dbReference type="Proteomes" id="UP000317998"/>
    </source>
</evidence>
<accession>A0A542YL25</accession>
<dbReference type="RefSeq" id="WP_141880836.1">
    <property type="nucleotide sequence ID" value="NZ_VFOM01000001.1"/>
</dbReference>
<evidence type="ECO:0000313" key="3">
    <source>
        <dbReference type="EMBL" id="TQL48761.1"/>
    </source>
</evidence>
<feature type="transmembrane region" description="Helical" evidence="1">
    <location>
        <begin position="48"/>
        <end position="66"/>
    </location>
</feature>
<dbReference type="Pfam" id="PF02518">
    <property type="entry name" value="HATPase_c"/>
    <property type="match status" value="1"/>
</dbReference>